<reference evidence="1" key="1">
    <citation type="journal article" date="2021" name="Genome Biol. Evol.">
        <title>A High-Quality Reference Genome for a Parasitic Bivalve with Doubly Uniparental Inheritance (Bivalvia: Unionida).</title>
        <authorList>
            <person name="Smith C.H."/>
        </authorList>
    </citation>
    <scope>NUCLEOTIDE SEQUENCE</scope>
    <source>
        <strain evidence="1">CHS0354</strain>
    </source>
</reference>
<gene>
    <name evidence="1" type="ORF">CHS0354_004643</name>
</gene>
<dbReference type="EMBL" id="JAEAOA010000334">
    <property type="protein sequence ID" value="KAK3585368.1"/>
    <property type="molecule type" value="Genomic_DNA"/>
</dbReference>
<evidence type="ECO:0000313" key="1">
    <source>
        <dbReference type="EMBL" id="KAK3585368.1"/>
    </source>
</evidence>
<reference evidence="1" key="3">
    <citation type="submission" date="2023-05" db="EMBL/GenBank/DDBJ databases">
        <authorList>
            <person name="Smith C.H."/>
        </authorList>
    </citation>
    <scope>NUCLEOTIDE SEQUENCE</scope>
    <source>
        <strain evidence="1">CHS0354</strain>
        <tissue evidence="1">Mantle</tissue>
    </source>
</reference>
<dbReference type="AlphaFoldDB" id="A0AAE0S5F4"/>
<accession>A0AAE0S5F4</accession>
<dbReference type="Proteomes" id="UP001195483">
    <property type="component" value="Unassembled WGS sequence"/>
</dbReference>
<keyword evidence="2" id="KW-1185">Reference proteome</keyword>
<protein>
    <submittedName>
        <fullName evidence="1">Uncharacterized protein</fullName>
    </submittedName>
</protein>
<comment type="caution">
    <text evidence="1">The sequence shown here is derived from an EMBL/GenBank/DDBJ whole genome shotgun (WGS) entry which is preliminary data.</text>
</comment>
<reference evidence="1" key="2">
    <citation type="journal article" date="2021" name="Genome Biol. Evol.">
        <title>Developing a high-quality reference genome for a parasitic bivalve with doubly uniparental inheritance (Bivalvia: Unionida).</title>
        <authorList>
            <person name="Smith C.H."/>
        </authorList>
    </citation>
    <scope>NUCLEOTIDE SEQUENCE</scope>
    <source>
        <strain evidence="1">CHS0354</strain>
        <tissue evidence="1">Mantle</tissue>
    </source>
</reference>
<name>A0AAE0S5F4_9BIVA</name>
<organism evidence="1 2">
    <name type="scientific">Potamilus streckersoni</name>
    <dbReference type="NCBI Taxonomy" id="2493646"/>
    <lineage>
        <taxon>Eukaryota</taxon>
        <taxon>Metazoa</taxon>
        <taxon>Spiralia</taxon>
        <taxon>Lophotrochozoa</taxon>
        <taxon>Mollusca</taxon>
        <taxon>Bivalvia</taxon>
        <taxon>Autobranchia</taxon>
        <taxon>Heteroconchia</taxon>
        <taxon>Palaeoheterodonta</taxon>
        <taxon>Unionida</taxon>
        <taxon>Unionoidea</taxon>
        <taxon>Unionidae</taxon>
        <taxon>Ambleminae</taxon>
        <taxon>Lampsilini</taxon>
        <taxon>Potamilus</taxon>
    </lineage>
</organism>
<sequence length="131" mass="14758">MNFGIDSWSNILVTTNTFHPCEHLCGNGCRFLLIVLRAAQEGTETPGGVERTVQHQQKKCQKTASVIDIMNYVLRLMHDQANFDQGSKSQSIDVVFVTYQKASIKSRERTIRGLEAETLQPLKKNGINLHL</sequence>
<proteinExistence type="predicted"/>
<evidence type="ECO:0000313" key="2">
    <source>
        <dbReference type="Proteomes" id="UP001195483"/>
    </source>
</evidence>